<name>A0ABQ0LG51_MYCCL</name>
<dbReference type="Proteomes" id="UP000815677">
    <property type="component" value="Unassembled WGS sequence"/>
</dbReference>
<evidence type="ECO:0000313" key="1">
    <source>
        <dbReference type="EMBL" id="GAT50073.1"/>
    </source>
</evidence>
<accession>A0ABQ0LG51</accession>
<gene>
    <name evidence="1" type="ORF">MCHLO_07353</name>
</gene>
<sequence>MQTPISFLLELRRDSGRGTTATYMEIPSHNNREVDVECMHVLRNDLGRRRHNARSQKLYLHEVPWVILHREWTLACGSAYSAEGPVSRLVILVRSEVALVRATLGDRDWDALNRCRRFLIALPTFLYVVCEIGTAVNEFAPEDYFSCMLWVLETTVELVGYDGAIGNECDVEVLPAVSGASTELPVCGNGVRKRSSRLDDKAPAICSCERLLLSSCASLRSPNATGFPSSETAKGFGSGSDMSPMRVFSETVPVLCRFCGGSMVAGGGAGSSSRRYAATVKDALKDGAGPDGVQVGDDDGDGSIGGDIIRDIEEWSKLGHYGYYGGAAPALVVVEIKP</sequence>
<evidence type="ECO:0000313" key="2">
    <source>
        <dbReference type="Proteomes" id="UP000815677"/>
    </source>
</evidence>
<protein>
    <submittedName>
        <fullName evidence="1">Uncharacterized protein</fullName>
    </submittedName>
</protein>
<organism evidence="1 2">
    <name type="scientific">Mycena chlorophos</name>
    <name type="common">Agaric fungus</name>
    <name type="synonym">Agaricus chlorophos</name>
    <dbReference type="NCBI Taxonomy" id="658473"/>
    <lineage>
        <taxon>Eukaryota</taxon>
        <taxon>Fungi</taxon>
        <taxon>Dikarya</taxon>
        <taxon>Basidiomycota</taxon>
        <taxon>Agaricomycotina</taxon>
        <taxon>Agaricomycetes</taxon>
        <taxon>Agaricomycetidae</taxon>
        <taxon>Agaricales</taxon>
        <taxon>Marasmiineae</taxon>
        <taxon>Mycenaceae</taxon>
        <taxon>Mycena</taxon>
    </lineage>
</organism>
<keyword evidence="2" id="KW-1185">Reference proteome</keyword>
<dbReference type="EMBL" id="DF846226">
    <property type="protein sequence ID" value="GAT50073.1"/>
    <property type="molecule type" value="Genomic_DNA"/>
</dbReference>
<reference evidence="1" key="1">
    <citation type="submission" date="2014-09" db="EMBL/GenBank/DDBJ databases">
        <title>Genome sequence of the luminous mushroom Mycena chlorophos for searching fungal bioluminescence genes.</title>
        <authorList>
            <person name="Tanaka Y."/>
            <person name="Kasuga D."/>
            <person name="Oba Y."/>
            <person name="Hase S."/>
            <person name="Sato K."/>
            <person name="Oba Y."/>
            <person name="Sakakibara Y."/>
        </authorList>
    </citation>
    <scope>NUCLEOTIDE SEQUENCE</scope>
</reference>
<proteinExistence type="predicted"/>